<sequence length="41" mass="4563">MPSDTTNVSDGILFPYIGKEIGILNNVGLQYEWYWGLSGTI</sequence>
<gene>
    <name evidence="1" type="ORF">NEICINOT_04367</name>
</gene>
<comment type="caution">
    <text evidence="1">The sequence shown here is derived from an EMBL/GenBank/DDBJ whole genome shotgun (WGS) entry which is preliminary data.</text>
</comment>
<evidence type="ECO:0000313" key="2">
    <source>
        <dbReference type="Proteomes" id="UP000003294"/>
    </source>
</evidence>
<name>D0W3X6_NEICI</name>
<accession>D0W3X6</accession>
<dbReference type="Proteomes" id="UP000003294">
    <property type="component" value="Unassembled WGS sequence"/>
</dbReference>
<dbReference type="AlphaFoldDB" id="D0W3X6"/>
<protein>
    <submittedName>
        <fullName evidence="1">Uncharacterized protein</fullName>
    </submittedName>
</protein>
<organism evidence="1 2">
    <name type="scientific">Neisseria cinerea ATCC 14685</name>
    <dbReference type="NCBI Taxonomy" id="546262"/>
    <lineage>
        <taxon>Bacteria</taxon>
        <taxon>Pseudomonadati</taxon>
        <taxon>Pseudomonadota</taxon>
        <taxon>Betaproteobacteria</taxon>
        <taxon>Neisseriales</taxon>
        <taxon>Neisseriaceae</taxon>
        <taxon>Neisseria</taxon>
    </lineage>
</organism>
<dbReference type="EMBL" id="ACDY02000007">
    <property type="protein sequence ID" value="EEZ71524.1"/>
    <property type="molecule type" value="Genomic_DNA"/>
</dbReference>
<proteinExistence type="predicted"/>
<reference evidence="1 2" key="1">
    <citation type="submission" date="2009-10" db="EMBL/GenBank/DDBJ databases">
        <authorList>
            <person name="Weinstock G."/>
            <person name="Sodergren E."/>
            <person name="Clifton S."/>
            <person name="Fulton L."/>
            <person name="Fulton B."/>
            <person name="Courtney L."/>
            <person name="Fronick C."/>
            <person name="Harrison M."/>
            <person name="Strong C."/>
            <person name="Farmer C."/>
            <person name="Delahaunty K."/>
            <person name="Markovic C."/>
            <person name="Hall O."/>
            <person name="Minx P."/>
            <person name="Tomlinson C."/>
            <person name="Mitreva M."/>
            <person name="Nelson J."/>
            <person name="Hou S."/>
            <person name="Wollam A."/>
            <person name="Pepin K.H."/>
            <person name="Johnson M."/>
            <person name="Bhonagiri V."/>
            <person name="Nash W.E."/>
            <person name="Warren W."/>
            <person name="Chinwalla A."/>
            <person name="Mardis E.R."/>
            <person name="Wilson R.K."/>
        </authorList>
    </citation>
    <scope>NUCLEOTIDE SEQUENCE [LARGE SCALE GENOMIC DNA]</scope>
    <source>
        <strain evidence="1 2">ATCC 14685</strain>
    </source>
</reference>
<evidence type="ECO:0000313" key="1">
    <source>
        <dbReference type="EMBL" id="EEZ71524.1"/>
    </source>
</evidence>